<accession>A0A851GIE6</accession>
<evidence type="ECO:0000256" key="6">
    <source>
        <dbReference type="ARBA" id="ARBA00022989"/>
    </source>
</evidence>
<feature type="transmembrane region" description="Helical" evidence="8">
    <location>
        <begin position="12"/>
        <end position="30"/>
    </location>
</feature>
<dbReference type="InterPro" id="IPR006512">
    <property type="entry name" value="YidE_YbjL"/>
</dbReference>
<dbReference type="InterPro" id="IPR050144">
    <property type="entry name" value="AAE_transporter"/>
</dbReference>
<keyword evidence="4" id="KW-1003">Cell membrane</keyword>
<evidence type="ECO:0000256" key="2">
    <source>
        <dbReference type="ARBA" id="ARBA00009854"/>
    </source>
</evidence>
<keyword evidence="11" id="KW-1185">Reference proteome</keyword>
<feature type="transmembrane region" description="Helical" evidence="8">
    <location>
        <begin position="163"/>
        <end position="184"/>
    </location>
</feature>
<keyword evidence="5 8" id="KW-0812">Transmembrane</keyword>
<feature type="transmembrane region" description="Helical" evidence="8">
    <location>
        <begin position="384"/>
        <end position="402"/>
    </location>
</feature>
<dbReference type="Gene3D" id="3.30.70.1450">
    <property type="entry name" value="Regulator of K+ conductance, C-terminal domain"/>
    <property type="match status" value="1"/>
</dbReference>
<dbReference type="GO" id="GO:0005886">
    <property type="term" value="C:plasma membrane"/>
    <property type="evidence" value="ECO:0007669"/>
    <property type="project" value="UniProtKB-SubCell"/>
</dbReference>
<dbReference type="InterPro" id="IPR006037">
    <property type="entry name" value="RCK_C"/>
</dbReference>
<evidence type="ECO:0000256" key="8">
    <source>
        <dbReference type="SAM" id="Phobius"/>
    </source>
</evidence>
<comment type="caution">
    <text evidence="10">The sequence shown here is derived from an EMBL/GenBank/DDBJ whole genome shotgun (WGS) entry which is preliminary data.</text>
</comment>
<dbReference type="EMBL" id="JACBAZ010000007">
    <property type="protein sequence ID" value="NWK56969.1"/>
    <property type="molecule type" value="Genomic_DNA"/>
</dbReference>
<feature type="transmembrane region" description="Helical" evidence="8">
    <location>
        <begin position="408"/>
        <end position="427"/>
    </location>
</feature>
<dbReference type="PANTHER" id="PTHR30445">
    <property type="entry name" value="K(+)_H(+) ANTIPORTER SUBUNIT KHTT"/>
    <property type="match status" value="1"/>
</dbReference>
<evidence type="ECO:0000313" key="10">
    <source>
        <dbReference type="EMBL" id="NWK56969.1"/>
    </source>
</evidence>
<dbReference type="SUPFAM" id="SSF116726">
    <property type="entry name" value="TrkA C-terminal domain-like"/>
    <property type="match status" value="2"/>
</dbReference>
<protein>
    <submittedName>
        <fullName evidence="10">Transporter</fullName>
    </submittedName>
</protein>
<dbReference type="AlphaFoldDB" id="A0A851GIE6"/>
<evidence type="ECO:0000256" key="5">
    <source>
        <dbReference type="ARBA" id="ARBA00022692"/>
    </source>
</evidence>
<feature type="transmembrane region" description="Helical" evidence="8">
    <location>
        <begin position="92"/>
        <end position="114"/>
    </location>
</feature>
<reference evidence="10 11" key="1">
    <citation type="submission" date="2020-07" db="EMBL/GenBank/DDBJ databases">
        <title>Roseicoccus Jingziensis gen. nov., sp. nov., isolated from coastal seawater.</title>
        <authorList>
            <person name="Feng X."/>
        </authorList>
    </citation>
    <scope>NUCLEOTIDE SEQUENCE [LARGE SCALE GENOMIC DNA]</scope>
    <source>
        <strain evidence="10 11">N1E253</strain>
    </source>
</reference>
<evidence type="ECO:0000256" key="1">
    <source>
        <dbReference type="ARBA" id="ARBA00004651"/>
    </source>
</evidence>
<dbReference type="Pfam" id="PF02080">
    <property type="entry name" value="TrkA_C"/>
    <property type="match status" value="1"/>
</dbReference>
<dbReference type="Pfam" id="PF06826">
    <property type="entry name" value="Asp-Al_Ex"/>
    <property type="match status" value="2"/>
</dbReference>
<proteinExistence type="inferred from homology"/>
<comment type="similarity">
    <text evidence="2">Belongs to the AAE transporter (TC 2.A.81) family.</text>
</comment>
<evidence type="ECO:0000313" key="11">
    <source>
        <dbReference type="Proteomes" id="UP000557872"/>
    </source>
</evidence>
<dbReference type="PROSITE" id="PS51202">
    <property type="entry name" value="RCK_C"/>
    <property type="match status" value="1"/>
</dbReference>
<name>A0A851GIE6_9BACT</name>
<dbReference type="PANTHER" id="PTHR30445:SF10">
    <property type="entry name" value="TRANSPORT PROTEIN YBJL-RELATED"/>
    <property type="match status" value="1"/>
</dbReference>
<feature type="transmembrane region" description="Helical" evidence="8">
    <location>
        <begin position="535"/>
        <end position="556"/>
    </location>
</feature>
<dbReference type="NCBIfam" id="TIGR01625">
    <property type="entry name" value="YidE_YbjL_dupl"/>
    <property type="match status" value="2"/>
</dbReference>
<feature type="transmembrane region" description="Helical" evidence="8">
    <location>
        <begin position="448"/>
        <end position="466"/>
    </location>
</feature>
<evidence type="ECO:0000256" key="3">
    <source>
        <dbReference type="ARBA" id="ARBA00022448"/>
    </source>
</evidence>
<organism evidence="10 11">
    <name type="scientific">Oceaniferula marina</name>
    <dbReference type="NCBI Taxonomy" id="2748318"/>
    <lineage>
        <taxon>Bacteria</taxon>
        <taxon>Pseudomonadati</taxon>
        <taxon>Verrucomicrobiota</taxon>
        <taxon>Verrucomicrobiia</taxon>
        <taxon>Verrucomicrobiales</taxon>
        <taxon>Verrucomicrobiaceae</taxon>
        <taxon>Oceaniferula</taxon>
    </lineage>
</organism>
<evidence type="ECO:0000256" key="4">
    <source>
        <dbReference type="ARBA" id="ARBA00022475"/>
    </source>
</evidence>
<gene>
    <name evidence="10" type="ORF">HW115_15205</name>
</gene>
<dbReference type="InterPro" id="IPR036721">
    <property type="entry name" value="RCK_C_sf"/>
</dbReference>
<feature type="transmembrane region" description="Helical" evidence="8">
    <location>
        <begin position="472"/>
        <end position="493"/>
    </location>
</feature>
<dbReference type="Proteomes" id="UP000557872">
    <property type="component" value="Unassembled WGS sequence"/>
</dbReference>
<evidence type="ECO:0000256" key="7">
    <source>
        <dbReference type="ARBA" id="ARBA00023136"/>
    </source>
</evidence>
<keyword evidence="6 8" id="KW-1133">Transmembrane helix</keyword>
<evidence type="ECO:0000259" key="9">
    <source>
        <dbReference type="PROSITE" id="PS51202"/>
    </source>
</evidence>
<dbReference type="GO" id="GO:0008324">
    <property type="term" value="F:monoatomic cation transmembrane transporter activity"/>
    <property type="evidence" value="ECO:0007669"/>
    <property type="project" value="InterPro"/>
</dbReference>
<keyword evidence="3" id="KW-0813">Transport</keyword>
<keyword evidence="7 8" id="KW-0472">Membrane</keyword>
<feature type="transmembrane region" description="Helical" evidence="8">
    <location>
        <begin position="37"/>
        <end position="55"/>
    </location>
</feature>
<dbReference type="RefSeq" id="WP_178933804.1">
    <property type="nucleotide sequence ID" value="NZ_JACBAZ010000007.1"/>
</dbReference>
<comment type="subcellular location">
    <subcellularLocation>
        <location evidence="1">Cell membrane</location>
        <topology evidence="1">Multi-pass membrane protein</topology>
    </subcellularLocation>
</comment>
<feature type="domain" description="RCK C-terminal" evidence="9">
    <location>
        <begin position="290"/>
        <end position="374"/>
    </location>
</feature>
<sequence>MEINFYELFNKNMTLMIFSVVAFGLLLGRLKIGSIELGSTTGVLLVGLLFGHFGFESQPILGTFGFTIFIFAVGLQAGPTFFSVFKIDGAKYIALAVVVAASAFGAAMIIARIIGLDYGLNAGLLAGSLTSTPTLVGAQDAVRSGLANIPEGMTPEKALQNVSVGYAITYIFGTIGLIVFIRYLPLILKIDLPEEAKKLADERGFSAKKKLAHDSAHVPLIRAYQIPEAMEGKTIEVLRAAAGKKSTPLKMRRQGKILSIHDDTVLEKGDVVSVIGSLYEHERRKEEAGVEVLDPELLNYDIITKEIVVIRQEAVGKTLSELAITADFGCYVRGIKRASIDLPVDNMITTNKGDRLYITGESSRLEALAEKIGRIEAEETQTDLLSFAFGIGGGLLIGMIMLKLGGVSIGLGSAGGLLLLGIVFGFIRSINPSFGGVPPAARNILMEFGLVMFMAGVGLNAGGGIVEGLMSAGIPLLLGGMVVTLLPVFVGYFFGKKVLNMNPALLLGSITGAMTSTPSLNVITDAAKSEIPALGYAGTYTFANVLLTFAGTIIMAL</sequence>
<dbReference type="GO" id="GO:0006813">
    <property type="term" value="P:potassium ion transport"/>
    <property type="evidence" value="ECO:0007669"/>
    <property type="project" value="InterPro"/>
</dbReference>
<feature type="transmembrane region" description="Helical" evidence="8">
    <location>
        <begin position="61"/>
        <end position="85"/>
    </location>
</feature>